<dbReference type="STRING" id="1569628.A0A316ULM1"/>
<keyword evidence="4" id="KW-0963">Cytoplasm</keyword>
<dbReference type="GO" id="GO:0005829">
    <property type="term" value="C:cytosol"/>
    <property type="evidence" value="ECO:0007669"/>
    <property type="project" value="TreeGrafter"/>
</dbReference>
<evidence type="ECO:0000256" key="4">
    <source>
        <dbReference type="ARBA" id="ARBA00022490"/>
    </source>
</evidence>
<feature type="compositionally biased region" description="Gly residues" evidence="6">
    <location>
        <begin position="197"/>
        <end position="208"/>
    </location>
</feature>
<accession>A0A316ULM1</accession>
<dbReference type="InterPro" id="IPR006931">
    <property type="entry name" value="Calcipressin"/>
</dbReference>
<dbReference type="InterPro" id="IPR011993">
    <property type="entry name" value="PH-like_dom_sf"/>
</dbReference>
<feature type="region of interest" description="Disordered" evidence="6">
    <location>
        <begin position="441"/>
        <end position="562"/>
    </location>
</feature>
<dbReference type="EMBL" id="KZ819679">
    <property type="protein sequence ID" value="PWN24823.1"/>
    <property type="molecule type" value="Genomic_DNA"/>
</dbReference>
<comment type="subcellular location">
    <subcellularLocation>
        <location evidence="2">Cytoplasm</location>
    </subcellularLocation>
    <subcellularLocation>
        <location evidence="1">Nucleus</location>
    </subcellularLocation>
</comment>
<evidence type="ECO:0000313" key="8">
    <source>
        <dbReference type="Proteomes" id="UP000245884"/>
    </source>
</evidence>
<organism evidence="7 8">
    <name type="scientific">Jaminaea rosea</name>
    <dbReference type="NCBI Taxonomy" id="1569628"/>
    <lineage>
        <taxon>Eukaryota</taxon>
        <taxon>Fungi</taxon>
        <taxon>Dikarya</taxon>
        <taxon>Basidiomycota</taxon>
        <taxon>Ustilaginomycotina</taxon>
        <taxon>Exobasidiomycetes</taxon>
        <taxon>Microstromatales</taxon>
        <taxon>Microstromatales incertae sedis</taxon>
        <taxon>Jaminaea</taxon>
    </lineage>
</organism>
<feature type="region of interest" description="Disordered" evidence="6">
    <location>
        <begin position="368"/>
        <end position="427"/>
    </location>
</feature>
<comment type="similarity">
    <text evidence="3">Belongs to the RCAN family.</text>
</comment>
<dbReference type="Pfam" id="PF03517">
    <property type="entry name" value="Voldacs"/>
    <property type="match status" value="1"/>
</dbReference>
<dbReference type="OrthoDB" id="17212at2759"/>
<dbReference type="AlphaFoldDB" id="A0A316ULM1"/>
<dbReference type="Pfam" id="PF04847">
    <property type="entry name" value="Calcipressin"/>
    <property type="match status" value="1"/>
</dbReference>
<sequence length="562" mass="58595">MFGSSSSSSAEAPQIQPLNVAPPHLSAQEHDAATSATPASFADIPPRLVLGLQNVTIAVEPALVQGEVKIDGVQRGEMWATESSLSFLPSSGQGFSLPYPLIVLHAVSASVPAAIASSGSSSARRSIYCQIERQSGEDEEGDEDEADGLREMWIVPESDADVDPLFQSLSHCASLHPSIQDGDGEDDDGGNPFAGMGPFGTGLTGGVAGQFDDVNGGADGEQQELSEAGRAHLDRFEAMLGGSTDAPSANDDDDSQSGLSRSSNLLLLRTQPQPYPSLFQAPLLSSLLALLDAYAPVVGWDPSPAEGTMRIVFDNRRSAARRVEDDLSRVQEVLDGLQLEVEGVAAGEEPPRLSATVLAHGIDVDSLLPRGLTDPATSSRDGAPQRSAFAPTDHLQPPNTDRNFLISPPGSPPIGWEPMREDPPNRETLAGDLIEALKRLSGGAREDEDKEEEQSETKAQAQAQAGSGGSTGSTNGPRPGEVKVVMRSGQEDGQEGLTVTVQSFDDEGDDGQESAGSSRPDITKVKATVESMQASGNVDGLGLGDAAGGGKRITPTGRPPLA</sequence>
<dbReference type="GeneID" id="37031256"/>
<evidence type="ECO:0000256" key="6">
    <source>
        <dbReference type="SAM" id="MobiDB-lite"/>
    </source>
</evidence>
<feature type="compositionally biased region" description="Gly residues" evidence="6">
    <location>
        <begin position="539"/>
        <end position="551"/>
    </location>
</feature>
<gene>
    <name evidence="7" type="ORF">BDZ90DRAFT_282143</name>
</gene>
<evidence type="ECO:0000256" key="1">
    <source>
        <dbReference type="ARBA" id="ARBA00004123"/>
    </source>
</evidence>
<evidence type="ECO:0000256" key="5">
    <source>
        <dbReference type="ARBA" id="ARBA00023242"/>
    </source>
</evidence>
<dbReference type="RefSeq" id="XP_025359435.1">
    <property type="nucleotide sequence ID" value="XM_025509433.1"/>
</dbReference>
<dbReference type="InterPro" id="IPR039924">
    <property type="entry name" value="ICln/Lot5/Saf5"/>
</dbReference>
<keyword evidence="5" id="KW-0539">Nucleus</keyword>
<dbReference type="GO" id="GO:0045292">
    <property type="term" value="P:mRNA cis splicing, via spliceosome"/>
    <property type="evidence" value="ECO:0007669"/>
    <property type="project" value="TreeGrafter"/>
</dbReference>
<evidence type="ECO:0000256" key="2">
    <source>
        <dbReference type="ARBA" id="ARBA00004496"/>
    </source>
</evidence>
<dbReference type="GO" id="GO:0034715">
    <property type="term" value="C:pICln-Sm protein complex"/>
    <property type="evidence" value="ECO:0007669"/>
    <property type="project" value="TreeGrafter"/>
</dbReference>
<dbReference type="GO" id="GO:0019722">
    <property type="term" value="P:calcium-mediated signaling"/>
    <property type="evidence" value="ECO:0007669"/>
    <property type="project" value="InterPro"/>
</dbReference>
<dbReference type="GO" id="GO:0005681">
    <property type="term" value="C:spliceosomal complex"/>
    <property type="evidence" value="ECO:0007669"/>
    <property type="project" value="TreeGrafter"/>
</dbReference>
<evidence type="ECO:0000256" key="3">
    <source>
        <dbReference type="ARBA" id="ARBA00008209"/>
    </source>
</evidence>
<dbReference type="PANTHER" id="PTHR21399">
    <property type="entry name" value="CHLORIDE CONDUCTANCE REGULATORY PROTEIN ICLN"/>
    <property type="match status" value="1"/>
</dbReference>
<dbReference type="Gene3D" id="2.30.29.30">
    <property type="entry name" value="Pleckstrin-homology domain (PH domain)/Phosphotyrosine-binding domain (PTB)"/>
    <property type="match status" value="1"/>
</dbReference>
<keyword evidence="8" id="KW-1185">Reference proteome</keyword>
<dbReference type="PANTHER" id="PTHR21399:SF0">
    <property type="entry name" value="METHYLOSOME SUBUNIT PICLN"/>
    <property type="match status" value="1"/>
</dbReference>
<dbReference type="GO" id="GO:0000387">
    <property type="term" value="P:spliceosomal snRNP assembly"/>
    <property type="evidence" value="ECO:0007669"/>
    <property type="project" value="TreeGrafter"/>
</dbReference>
<protein>
    <submittedName>
        <fullName evidence="7">Uncharacterized protein</fullName>
    </submittedName>
</protein>
<dbReference type="Proteomes" id="UP000245884">
    <property type="component" value="Unassembled WGS sequence"/>
</dbReference>
<proteinExistence type="inferred from homology"/>
<feature type="region of interest" description="Disordered" evidence="6">
    <location>
        <begin position="176"/>
        <end position="225"/>
    </location>
</feature>
<feature type="region of interest" description="Disordered" evidence="6">
    <location>
        <begin position="1"/>
        <end position="20"/>
    </location>
</feature>
<name>A0A316ULM1_9BASI</name>
<reference evidence="7 8" key="1">
    <citation type="journal article" date="2018" name="Mol. Biol. Evol.">
        <title>Broad Genomic Sampling Reveals a Smut Pathogenic Ancestry of the Fungal Clade Ustilaginomycotina.</title>
        <authorList>
            <person name="Kijpornyongpan T."/>
            <person name="Mondo S.J."/>
            <person name="Barry K."/>
            <person name="Sandor L."/>
            <person name="Lee J."/>
            <person name="Lipzen A."/>
            <person name="Pangilinan J."/>
            <person name="LaButti K."/>
            <person name="Hainaut M."/>
            <person name="Henrissat B."/>
            <person name="Grigoriev I.V."/>
            <person name="Spatafora J.W."/>
            <person name="Aime M.C."/>
        </authorList>
    </citation>
    <scope>NUCLEOTIDE SEQUENCE [LARGE SCALE GENOMIC DNA]</scope>
    <source>
        <strain evidence="7 8">MCA 5214</strain>
    </source>
</reference>
<evidence type="ECO:0000313" key="7">
    <source>
        <dbReference type="EMBL" id="PWN24823.1"/>
    </source>
</evidence>